<feature type="region of interest" description="Disordered" evidence="1">
    <location>
        <begin position="1"/>
        <end position="94"/>
    </location>
</feature>
<feature type="region of interest" description="Disordered" evidence="1">
    <location>
        <begin position="254"/>
        <end position="289"/>
    </location>
</feature>
<feature type="region of interest" description="Disordered" evidence="1">
    <location>
        <begin position="207"/>
        <end position="239"/>
    </location>
</feature>
<reference evidence="2" key="1">
    <citation type="submission" date="2017-08" db="EMBL/GenBank/DDBJ databases">
        <authorList>
            <person name="Cuomo C."/>
            <person name="Billmyre B."/>
            <person name="Heitman J."/>
        </authorList>
    </citation>
    <scope>NUCLEOTIDE SEQUENCE</scope>
    <source>
        <strain evidence="2">CBS 12478</strain>
    </source>
</reference>
<evidence type="ECO:0000313" key="2">
    <source>
        <dbReference type="EMBL" id="WWD20572.1"/>
    </source>
</evidence>
<reference evidence="2" key="2">
    <citation type="submission" date="2024-01" db="EMBL/GenBank/DDBJ databases">
        <title>Comparative genomics of Cryptococcus and Kwoniella reveals pathogenesis evolution and contrasting modes of karyotype evolution via chromosome fusion or intercentromeric recombination.</title>
        <authorList>
            <person name="Coelho M.A."/>
            <person name="David-Palma M."/>
            <person name="Shea T."/>
            <person name="Bowers K."/>
            <person name="McGinley-Smith S."/>
            <person name="Mohammad A.W."/>
            <person name="Gnirke A."/>
            <person name="Yurkov A.M."/>
            <person name="Nowrousian M."/>
            <person name="Sun S."/>
            <person name="Cuomo C.A."/>
            <person name="Heitman J."/>
        </authorList>
    </citation>
    <scope>NUCLEOTIDE SEQUENCE</scope>
    <source>
        <strain evidence="2">CBS 12478</strain>
    </source>
</reference>
<accession>A0A5M6BX53</accession>
<protein>
    <submittedName>
        <fullName evidence="2">Uncharacterized protein</fullName>
    </submittedName>
</protein>
<dbReference type="KEGG" id="ksn:43589651"/>
<feature type="compositionally biased region" description="Basic and acidic residues" evidence="1">
    <location>
        <begin position="228"/>
        <end position="239"/>
    </location>
</feature>
<dbReference type="RefSeq" id="XP_031860221.1">
    <property type="nucleotide sequence ID" value="XM_032005502.1"/>
</dbReference>
<dbReference type="GeneID" id="43589651"/>
<keyword evidence="3" id="KW-1185">Reference proteome</keyword>
<evidence type="ECO:0000256" key="1">
    <source>
        <dbReference type="SAM" id="MobiDB-lite"/>
    </source>
</evidence>
<feature type="compositionally biased region" description="Polar residues" evidence="1">
    <location>
        <begin position="1"/>
        <end position="26"/>
    </location>
</feature>
<gene>
    <name evidence="2" type="ORF">CI109_105048</name>
</gene>
<dbReference type="Proteomes" id="UP000322225">
    <property type="component" value="Chromosome 9"/>
</dbReference>
<feature type="compositionally biased region" description="Polar residues" evidence="1">
    <location>
        <begin position="303"/>
        <end position="318"/>
    </location>
</feature>
<proteinExistence type="predicted"/>
<dbReference type="EMBL" id="CP144059">
    <property type="protein sequence ID" value="WWD20572.1"/>
    <property type="molecule type" value="Genomic_DNA"/>
</dbReference>
<name>A0A5M6BX53_9TREE</name>
<feature type="compositionally biased region" description="Basic and acidic residues" evidence="1">
    <location>
        <begin position="33"/>
        <end position="45"/>
    </location>
</feature>
<feature type="region of interest" description="Disordered" evidence="1">
    <location>
        <begin position="303"/>
        <end position="351"/>
    </location>
</feature>
<feature type="region of interest" description="Disordered" evidence="1">
    <location>
        <begin position="134"/>
        <end position="192"/>
    </location>
</feature>
<feature type="compositionally biased region" description="Basic and acidic residues" evidence="1">
    <location>
        <begin position="254"/>
        <end position="277"/>
    </location>
</feature>
<evidence type="ECO:0000313" key="3">
    <source>
        <dbReference type="Proteomes" id="UP000322225"/>
    </source>
</evidence>
<organism evidence="2 3">
    <name type="scientific">Kwoniella shandongensis</name>
    <dbReference type="NCBI Taxonomy" id="1734106"/>
    <lineage>
        <taxon>Eukaryota</taxon>
        <taxon>Fungi</taxon>
        <taxon>Dikarya</taxon>
        <taxon>Basidiomycota</taxon>
        <taxon>Agaricomycotina</taxon>
        <taxon>Tremellomycetes</taxon>
        <taxon>Tremellales</taxon>
        <taxon>Cryptococcaceae</taxon>
        <taxon>Kwoniella</taxon>
    </lineage>
</organism>
<sequence length="351" mass="39418">MAMNSGNNQDSGLSSFADNQSPEQTMDVSDMSSQDHSHHSLRSDDQSNPAAAGPSSFLRADQHTLCPTQSGPHTFPAPPSITSPATTSGSVSRYSAARHSNTFNQTGALTGTPQMSLLRQQHLRRRVIPANVSEANTGPFGLRSIQRRNHTTQDDRSSFVSSSPSEASSFLPPRPGTAVTRESISPSPAGLFTLRSSKMTQHIMETKTAVKREGEQDTPIQRVTTKMHRPEALTEDERSERRREIYLRKLWAKRRSEREERKDSTNRLDEMRKENESLRQQLMSSQRENRAWRARYQHGILSQNSGSASYRPSPTGVDSSREDERTDPFSLPDMVWENESQVQDEDEEYAV</sequence>
<feature type="compositionally biased region" description="Low complexity" evidence="1">
    <location>
        <begin position="158"/>
        <end position="169"/>
    </location>
</feature>
<feature type="compositionally biased region" description="Acidic residues" evidence="1">
    <location>
        <begin position="342"/>
        <end position="351"/>
    </location>
</feature>
<dbReference type="AlphaFoldDB" id="A0A5M6BX53"/>